<dbReference type="GO" id="GO:0046406">
    <property type="term" value="F:magnesium protoporphyrin IX methyltransferase activity"/>
    <property type="evidence" value="ECO:0007669"/>
    <property type="project" value="UniProtKB-UniRule"/>
</dbReference>
<dbReference type="Proteomes" id="UP000288972">
    <property type="component" value="Chromosome"/>
</dbReference>
<evidence type="ECO:0000256" key="4">
    <source>
        <dbReference type="NCBIfam" id="TIGR02021"/>
    </source>
</evidence>
<dbReference type="InterPro" id="IPR029063">
    <property type="entry name" value="SAM-dependent_MTases_sf"/>
</dbReference>
<dbReference type="EC" id="2.1.1.11" evidence="4"/>
<dbReference type="PANTHER" id="PTHR43464:SF19">
    <property type="entry name" value="UBIQUINONE BIOSYNTHESIS O-METHYLTRANSFERASE, MITOCHONDRIAL"/>
    <property type="match status" value="1"/>
</dbReference>
<dbReference type="AlphaFoldDB" id="A0AAE6C689"/>
<evidence type="ECO:0000313" key="7">
    <source>
        <dbReference type="EMBL" id="RXH10050.1"/>
    </source>
</evidence>
<dbReference type="EMBL" id="CP030053">
    <property type="protein sequence ID" value="QAU44379.1"/>
    <property type="molecule type" value="Genomic_DNA"/>
</dbReference>
<keyword evidence="3" id="KW-0949">S-adenosyl-L-methionine</keyword>
<dbReference type="Pfam" id="PF07109">
    <property type="entry name" value="Mg-por_mtran_C"/>
    <property type="match status" value="1"/>
</dbReference>
<reference evidence="7 9" key="2">
    <citation type="submission" date="2018-10" db="EMBL/GenBank/DDBJ databases">
        <title>Bradyrhizobium sp. nov., effective nodules isolated from peanut in China.</title>
        <authorList>
            <person name="Li Y."/>
        </authorList>
    </citation>
    <scope>NUCLEOTIDE SEQUENCE [LARGE SCALE GENOMIC DNA]</scope>
    <source>
        <strain evidence="7 9">CCBAU 53426</strain>
    </source>
</reference>
<dbReference type="Pfam" id="PF03602">
    <property type="entry name" value="Cons_hypoth95"/>
    <property type="match status" value="1"/>
</dbReference>
<name>A0AAE6C689_9BRAD</name>
<dbReference type="PANTHER" id="PTHR43464">
    <property type="entry name" value="METHYLTRANSFERASE"/>
    <property type="match status" value="1"/>
</dbReference>
<dbReference type="NCBIfam" id="TIGR02021">
    <property type="entry name" value="BchM-ChlM"/>
    <property type="match status" value="1"/>
</dbReference>
<dbReference type="GO" id="GO:0015995">
    <property type="term" value="P:chlorophyll biosynthetic process"/>
    <property type="evidence" value="ECO:0007669"/>
    <property type="project" value="UniProtKB-UniRule"/>
</dbReference>
<evidence type="ECO:0000256" key="2">
    <source>
        <dbReference type="ARBA" id="ARBA00022679"/>
    </source>
</evidence>
<dbReference type="InterPro" id="IPR010251">
    <property type="entry name" value="Mg_prot_MeTrfase"/>
</dbReference>
<dbReference type="PROSITE" id="PS51556">
    <property type="entry name" value="SAM_MT_MG_PIX"/>
    <property type="match status" value="1"/>
</dbReference>
<keyword evidence="1 6" id="KW-0489">Methyltransferase</keyword>
<reference evidence="6 8" key="1">
    <citation type="submission" date="2018-06" db="EMBL/GenBank/DDBJ databases">
        <title>Comparative genomics of rhizobia nodulating Arachis hypogaea in China.</title>
        <authorList>
            <person name="Li Y."/>
        </authorList>
    </citation>
    <scope>NUCLEOTIDE SEQUENCE [LARGE SCALE GENOMIC DNA]</scope>
    <source>
        <strain evidence="6 8">CCBAU 51670</strain>
    </source>
</reference>
<sequence>MTTARYLERRGELETYFDRTAVAAWSRLTSDAPVGRIRATVRAGRDEMRQTLLSWLPGDLRGARMLDAGCGTGALSIDAARRGADVVAVDISPSLVQIASGRLPGDISPRAIRFVAGDMLEPKLGKFDFVVAMDSVIHYRPDDVVRIFAGLAARTLHALLVTFAPRTPALTLMHTVGRAFPRENRAPAIEPVTEQRLKKLIIEHPDLDEWSFGRSRRVASGFYKSHALELLRR</sequence>
<accession>A0AAE6C689</accession>
<protein>
    <recommendedName>
        <fullName evidence="4">Magnesium protoporphyrin IX methyltransferase</fullName>
        <ecNumber evidence="4">2.1.1.11</ecNumber>
    </recommendedName>
</protein>
<evidence type="ECO:0000313" key="6">
    <source>
        <dbReference type="EMBL" id="QAU44379.1"/>
    </source>
</evidence>
<keyword evidence="2 6" id="KW-0808">Transferase</keyword>
<dbReference type="CDD" id="cd02440">
    <property type="entry name" value="AdoMet_MTases"/>
    <property type="match status" value="1"/>
</dbReference>
<dbReference type="InterPro" id="IPR010940">
    <property type="entry name" value="Mg_prot_MeTrfase_C"/>
</dbReference>
<dbReference type="RefSeq" id="WP_128949165.1">
    <property type="nucleotide sequence ID" value="NZ_CP030053.1"/>
</dbReference>
<evidence type="ECO:0000256" key="3">
    <source>
        <dbReference type="ARBA" id="ARBA00022691"/>
    </source>
</evidence>
<dbReference type="Gene3D" id="3.40.50.150">
    <property type="entry name" value="Vaccinia Virus protein VP39"/>
    <property type="match status" value="1"/>
</dbReference>
<evidence type="ECO:0000256" key="1">
    <source>
        <dbReference type="ARBA" id="ARBA00022603"/>
    </source>
</evidence>
<evidence type="ECO:0000313" key="9">
    <source>
        <dbReference type="Proteomes" id="UP000290401"/>
    </source>
</evidence>
<feature type="domain" description="Magnesium-protoporphyrin IX methyltransferase C-terminal" evidence="5">
    <location>
        <begin position="132"/>
        <end position="232"/>
    </location>
</feature>
<dbReference type="SUPFAM" id="SSF53335">
    <property type="entry name" value="S-adenosyl-L-methionine-dependent methyltransferases"/>
    <property type="match status" value="1"/>
</dbReference>
<dbReference type="Proteomes" id="UP000290401">
    <property type="component" value="Unassembled WGS sequence"/>
</dbReference>
<organism evidence="6 8">
    <name type="scientific">Bradyrhizobium guangzhouense</name>
    <dbReference type="NCBI Taxonomy" id="1325095"/>
    <lineage>
        <taxon>Bacteria</taxon>
        <taxon>Pseudomonadati</taxon>
        <taxon>Pseudomonadota</taxon>
        <taxon>Alphaproteobacteria</taxon>
        <taxon>Hyphomicrobiales</taxon>
        <taxon>Nitrobacteraceae</taxon>
        <taxon>Bradyrhizobium</taxon>
    </lineage>
</organism>
<gene>
    <name evidence="7" type="ORF">EAS56_24220</name>
    <name evidence="6" type="ORF">XH91_02760</name>
</gene>
<dbReference type="EMBL" id="RDQZ01000022">
    <property type="protein sequence ID" value="RXH10050.1"/>
    <property type="molecule type" value="Genomic_DNA"/>
</dbReference>
<proteinExistence type="predicted"/>
<evidence type="ECO:0000259" key="5">
    <source>
        <dbReference type="Pfam" id="PF07109"/>
    </source>
</evidence>
<evidence type="ECO:0000313" key="8">
    <source>
        <dbReference type="Proteomes" id="UP000288972"/>
    </source>
</evidence>
<dbReference type="KEGG" id="bgz:XH91_02760"/>
<dbReference type="GO" id="GO:0032259">
    <property type="term" value="P:methylation"/>
    <property type="evidence" value="ECO:0007669"/>
    <property type="project" value="UniProtKB-KW"/>
</dbReference>
<keyword evidence="9" id="KW-1185">Reference proteome</keyword>